<evidence type="ECO:0000313" key="2">
    <source>
        <dbReference type="EMBL" id="TRT52888.1"/>
    </source>
</evidence>
<evidence type="ECO:0000313" key="3">
    <source>
        <dbReference type="Proteomes" id="UP000316443"/>
    </source>
</evidence>
<keyword evidence="1" id="KW-0472">Membrane</keyword>
<comment type="caution">
    <text evidence="2">The sequence shown here is derived from an EMBL/GenBank/DDBJ whole genome shotgun (WGS) entry which is preliminary data.</text>
</comment>
<accession>A0A551XW12</accession>
<gene>
    <name evidence="2" type="ORF">EWV85_14805</name>
</gene>
<dbReference type="AlphaFoldDB" id="A0A551XW12"/>
<keyword evidence="1" id="KW-0812">Transmembrane</keyword>
<name>A0A551XW12_MICAE</name>
<dbReference type="EMBL" id="SFCA01000149">
    <property type="protein sequence ID" value="TRT52888.1"/>
    <property type="molecule type" value="Genomic_DNA"/>
</dbReference>
<dbReference type="Proteomes" id="UP000316443">
    <property type="component" value="Unassembled WGS sequence"/>
</dbReference>
<organism evidence="2 3">
    <name type="scientific">Microcystis aeruginosa Ma_QC_C_20070703_M131</name>
    <dbReference type="NCBI Taxonomy" id="2486263"/>
    <lineage>
        <taxon>Bacteria</taxon>
        <taxon>Bacillati</taxon>
        <taxon>Cyanobacteriota</taxon>
        <taxon>Cyanophyceae</taxon>
        <taxon>Oscillatoriophycideae</taxon>
        <taxon>Chroococcales</taxon>
        <taxon>Microcystaceae</taxon>
        <taxon>Microcystis</taxon>
    </lineage>
</organism>
<protein>
    <submittedName>
        <fullName evidence="2">Uncharacterized protein</fullName>
    </submittedName>
</protein>
<keyword evidence="1" id="KW-1133">Transmembrane helix</keyword>
<sequence>MNNGYKYLSKINYTYLTTFCLLPILTKKLILSYYLAVLGENRPAVKTDFFLAKQLRPFDEQIAKVDDADGQLRHNLRILVVR</sequence>
<proteinExistence type="predicted"/>
<evidence type="ECO:0000256" key="1">
    <source>
        <dbReference type="SAM" id="Phobius"/>
    </source>
</evidence>
<feature type="transmembrane region" description="Helical" evidence="1">
    <location>
        <begin position="12"/>
        <end position="36"/>
    </location>
</feature>
<reference evidence="2 3" key="1">
    <citation type="submission" date="2019-01" db="EMBL/GenBank/DDBJ databases">
        <title>Coherence of Microcystis species and biogeography revealed through population genomics.</title>
        <authorList>
            <person name="Perez-Carrascal O.M."/>
            <person name="Terrat Y."/>
            <person name="Giani A."/>
            <person name="Fortin N."/>
            <person name="Tromas N."/>
            <person name="Shapiro B.J."/>
        </authorList>
    </citation>
    <scope>NUCLEOTIDE SEQUENCE [LARGE SCALE GENOMIC DNA]</scope>
    <source>
        <strain evidence="2">Ma_QC_C_20070703_M131</strain>
    </source>
</reference>